<dbReference type="InterPro" id="IPR006580">
    <property type="entry name" value="Znf_TTF"/>
</dbReference>
<dbReference type="Pfam" id="PF05699">
    <property type="entry name" value="Dimer_Tnp_hAT"/>
    <property type="match status" value="1"/>
</dbReference>
<dbReference type="SMART" id="SM00597">
    <property type="entry name" value="ZnF_TTF"/>
    <property type="match status" value="1"/>
</dbReference>
<dbReference type="InterPro" id="IPR008906">
    <property type="entry name" value="HATC_C_dom"/>
</dbReference>
<protein>
    <recommendedName>
        <fullName evidence="1">TTF-type domain-containing protein</fullName>
    </recommendedName>
</protein>
<sequence>MNEPILPRHNVSNLILSTQNSSEPEPVPEASTSTACAEYRFDISYAIGKSLSNEKKYKYLTESLEPPRSYEYPEQTEGGQKRKFRSDWLKEYSWLVYSQEQNGAYCLPCVLFSGPDSGGKHSVALGSLVTRPLCKYKKALEIFKNHSATDYHKMAVLKSTNFKSSYENPEKAVNNLIETEKLKMIKSNRERLIPIVKTIILCGRENIPLRGHRDDGTLSDDIGQGKFRALLKFRIDSGDSSLQKHLETAPKNATYLSKTTQNQLIDCCHSVILKKVLDKVKEAKYYAVLGDETTDASGTEQLSICIRYLDIKESTIHEEFICFLSATDLTGAALSNQIIQELNQVGLQIENLRGQGYDGGANMSGKYSGVQSQIKQLQPLATYMHCAAHKLNLAIVKACSLPSVRNMMGVVSSVTVFVRESSKRLGLIKQAILEKHPEAKRVKLQNLSDTRWLERHDALLQFKELFDSIIQFLEEFDRISPSSKSASLLASIQRFDFVLPLAVTAAVFEITVSLSRQLQAVALDLNLCYEMVDSVIRILERYRETKYEEIFQEACRIVEPLDIPVQAPRTTKRSTHRSNIEAPDAKEYYRLNVFLPFIDFVLGQLRSRFSRAEHSSILDLFTLIPSAIVKIENLNSIEAAARVYSSDLPHPLSLSGEITLWKELWKDREHLPQTAAEAHQEANEFFPNVKILLQILATLPVSTCSVERSFSSLKLIKSYLRTTMTEERLNGLAAMYIHRDISRSLQPVEVIEEYSKRHSRRLTMH</sequence>
<reference evidence="2" key="1">
    <citation type="submission" date="2021-12" db="EMBL/GenBank/DDBJ databases">
        <authorList>
            <person name="King R."/>
        </authorList>
    </citation>
    <scope>NUCLEOTIDE SEQUENCE</scope>
</reference>
<dbReference type="SUPFAM" id="SSF53098">
    <property type="entry name" value="Ribonuclease H-like"/>
    <property type="match status" value="1"/>
</dbReference>
<dbReference type="InterPro" id="IPR025398">
    <property type="entry name" value="DUF4371"/>
</dbReference>
<dbReference type="Proteomes" id="UP001153292">
    <property type="component" value="Chromosome 6"/>
</dbReference>
<feature type="domain" description="TTF-type" evidence="1">
    <location>
        <begin position="80"/>
        <end position="179"/>
    </location>
</feature>
<evidence type="ECO:0000313" key="2">
    <source>
        <dbReference type="EMBL" id="CAH0406438.1"/>
    </source>
</evidence>
<name>A0ABN8BH76_CHISP</name>
<proteinExistence type="predicted"/>
<keyword evidence="3" id="KW-1185">Reference proteome</keyword>
<dbReference type="PANTHER" id="PTHR46289:SF14">
    <property type="entry name" value="DUF4371 DOMAIN-CONTAINING PROTEIN"/>
    <property type="match status" value="1"/>
</dbReference>
<dbReference type="Pfam" id="PF14291">
    <property type="entry name" value="DUF4371"/>
    <property type="match status" value="1"/>
</dbReference>
<accession>A0ABN8BH76</accession>
<dbReference type="PANTHER" id="PTHR46289">
    <property type="entry name" value="52 KDA REPRESSOR OF THE INHIBITOR OF THE PROTEIN KINASE-LIKE PROTEIN-RELATED"/>
    <property type="match status" value="1"/>
</dbReference>
<dbReference type="EMBL" id="OU963899">
    <property type="protein sequence ID" value="CAH0406438.1"/>
    <property type="molecule type" value="Genomic_DNA"/>
</dbReference>
<dbReference type="InterPro" id="IPR012337">
    <property type="entry name" value="RNaseH-like_sf"/>
</dbReference>
<evidence type="ECO:0000313" key="3">
    <source>
        <dbReference type="Proteomes" id="UP001153292"/>
    </source>
</evidence>
<evidence type="ECO:0000259" key="1">
    <source>
        <dbReference type="SMART" id="SM00597"/>
    </source>
</evidence>
<dbReference type="InterPro" id="IPR052958">
    <property type="entry name" value="IFN-induced_PKR_regulator"/>
</dbReference>
<gene>
    <name evidence="2" type="ORF">CHILSU_LOCUS9812</name>
</gene>
<organism evidence="2 3">
    <name type="scientific">Chilo suppressalis</name>
    <name type="common">Asiatic rice borer moth</name>
    <dbReference type="NCBI Taxonomy" id="168631"/>
    <lineage>
        <taxon>Eukaryota</taxon>
        <taxon>Metazoa</taxon>
        <taxon>Ecdysozoa</taxon>
        <taxon>Arthropoda</taxon>
        <taxon>Hexapoda</taxon>
        <taxon>Insecta</taxon>
        <taxon>Pterygota</taxon>
        <taxon>Neoptera</taxon>
        <taxon>Endopterygota</taxon>
        <taxon>Lepidoptera</taxon>
        <taxon>Glossata</taxon>
        <taxon>Ditrysia</taxon>
        <taxon>Pyraloidea</taxon>
        <taxon>Crambidae</taxon>
        <taxon>Crambinae</taxon>
        <taxon>Chilo</taxon>
    </lineage>
</organism>